<proteinExistence type="predicted"/>
<gene>
    <name evidence="6" type="ORF">BWK73_33835</name>
</gene>
<dbReference type="PANTHER" id="PTHR19848">
    <property type="entry name" value="WD40 REPEAT PROTEIN"/>
    <property type="match status" value="1"/>
</dbReference>
<keyword evidence="5" id="KW-0732">Signal</keyword>
<dbReference type="InterPro" id="IPR001680">
    <property type="entry name" value="WD40_rpt"/>
</dbReference>
<dbReference type="CDD" id="cd00200">
    <property type="entry name" value="WD40"/>
    <property type="match status" value="1"/>
</dbReference>
<dbReference type="EMBL" id="MTEJ01000294">
    <property type="protein sequence ID" value="OQX05346.1"/>
    <property type="molecule type" value="Genomic_DNA"/>
</dbReference>
<feature type="repeat" description="WD" evidence="3">
    <location>
        <begin position="259"/>
        <end position="300"/>
    </location>
</feature>
<keyword evidence="1 3" id="KW-0853">WD repeat</keyword>
<dbReference type="PANTHER" id="PTHR19848:SF8">
    <property type="entry name" value="F-BOX AND WD REPEAT DOMAIN CONTAINING 7"/>
    <property type="match status" value="1"/>
</dbReference>
<feature type="repeat" description="WD" evidence="3">
    <location>
        <begin position="131"/>
        <end position="162"/>
    </location>
</feature>
<evidence type="ECO:0000313" key="6">
    <source>
        <dbReference type="EMBL" id="OQX05346.1"/>
    </source>
</evidence>
<dbReference type="InterPro" id="IPR015943">
    <property type="entry name" value="WD40/YVTN_repeat-like_dom_sf"/>
</dbReference>
<accession>A0A1Y1QHA1</accession>
<evidence type="ECO:0000256" key="3">
    <source>
        <dbReference type="PROSITE-ProRule" id="PRU00221"/>
    </source>
</evidence>
<organism evidence="6 7">
    <name type="scientific">Thiothrix lacustris</name>
    <dbReference type="NCBI Taxonomy" id="525917"/>
    <lineage>
        <taxon>Bacteria</taxon>
        <taxon>Pseudomonadati</taxon>
        <taxon>Pseudomonadota</taxon>
        <taxon>Gammaproteobacteria</taxon>
        <taxon>Thiotrichales</taxon>
        <taxon>Thiotrichaceae</taxon>
        <taxon>Thiothrix</taxon>
    </lineage>
</organism>
<dbReference type="Proteomes" id="UP000192491">
    <property type="component" value="Unassembled WGS sequence"/>
</dbReference>
<feature type="signal peptide" evidence="5">
    <location>
        <begin position="1"/>
        <end position="21"/>
    </location>
</feature>
<feature type="repeat" description="WD" evidence="3">
    <location>
        <begin position="309"/>
        <end position="336"/>
    </location>
</feature>
<dbReference type="Pfam" id="PF00400">
    <property type="entry name" value="WD40"/>
    <property type="match status" value="6"/>
</dbReference>
<dbReference type="PROSITE" id="PS50082">
    <property type="entry name" value="WD_REPEATS_2"/>
    <property type="match status" value="6"/>
</dbReference>
<evidence type="ECO:0000256" key="5">
    <source>
        <dbReference type="SAM" id="SignalP"/>
    </source>
</evidence>
<dbReference type="PROSITE" id="PS51257">
    <property type="entry name" value="PROKAR_LIPOPROTEIN"/>
    <property type="match status" value="1"/>
</dbReference>
<sequence>MNNFKIPVVLMPILLTLAACGGGSSATLSPAATTTSVAENVVIPTAVVVTPTLPPTEVTPVTPTPPPPVVTPENPSSTDEDTSTPTFAVDSGQNRSYPLVWSADGALLLAANRDNVFKVWEGHYTILRQAVTGHTDWIQALALSANGHLLATAGRDTRLRFWVNTDGKLGGFGEVNPQIGTIRALNFSPAGDFLAVAGSHGQIQVWDERHRQIQAAWNAHTGIIYAVQYSPDGQWLATAGADGQVRLWNATTGEKLADLGHHAGAVYQLVFADGGKQLLSAGGDGKILRWDVNSHQSLGVVGEHGTAAVYALALAADGVTVASGDADGIVKLWSLEAVGNATRQISVAGSGAIHALAFEPTTGYLGISSEDGILRVWDVLSGELQRMMATTGTEGPSEPDAVDHSADISKQLAGLLFDGMRPVLAMDELLVQPERFANVFLLGINQAPLDCPTGTYRFTFSDADADQRYASVGDDFAVATTACQEDTVALTGDYGLQLTATNRTASVQSTGTDVRLQGLVVDDGHFPVTADGRLHFEVNEPLDGVSTMTTDMLSQQLGLVIKDKGTYAFTQLQVQMTSDPVSEERTVTYAAELALQGLRNSFVSNGNYAVTTLEPFKFSVFDAYPYAGKWKIQQVNSRNNGQITLITVLNSQKVRIETDKRANGVIEHTEEMEWSKLSQPLQGN</sequence>
<evidence type="ECO:0000256" key="4">
    <source>
        <dbReference type="SAM" id="MobiDB-lite"/>
    </source>
</evidence>
<feature type="repeat" description="WD" evidence="3">
    <location>
        <begin position="346"/>
        <end position="387"/>
    </location>
</feature>
<feature type="repeat" description="WD" evidence="3">
    <location>
        <begin position="175"/>
        <end position="207"/>
    </location>
</feature>
<evidence type="ECO:0000256" key="2">
    <source>
        <dbReference type="ARBA" id="ARBA00022737"/>
    </source>
</evidence>
<name>A0A1Y1QHA1_9GAMM</name>
<comment type="caution">
    <text evidence="6">The sequence shown here is derived from an EMBL/GenBank/DDBJ whole genome shotgun (WGS) entry which is preliminary data.</text>
</comment>
<reference evidence="6 7" key="1">
    <citation type="submission" date="2017-01" db="EMBL/GenBank/DDBJ databases">
        <title>Novel large sulfur bacteria in the metagenomes of groundwater-fed chemosynthetic microbial mats in the Lake Huron basin.</title>
        <authorList>
            <person name="Sharrar A.M."/>
            <person name="Flood B.E."/>
            <person name="Bailey J.V."/>
            <person name="Jones D.S."/>
            <person name="Biddanda B."/>
            <person name="Ruberg S.A."/>
            <person name="Marcus D.N."/>
            <person name="Dick G.J."/>
        </authorList>
    </citation>
    <scope>NUCLEOTIDE SEQUENCE [LARGE SCALE GENOMIC DNA]</scope>
    <source>
        <strain evidence="6">A8</strain>
    </source>
</reference>
<feature type="region of interest" description="Disordered" evidence="4">
    <location>
        <begin position="52"/>
        <end position="91"/>
    </location>
</feature>
<dbReference type="Gene3D" id="2.130.10.10">
    <property type="entry name" value="YVTN repeat-like/Quinoprotein amine dehydrogenase"/>
    <property type="match status" value="2"/>
</dbReference>
<evidence type="ECO:0000313" key="7">
    <source>
        <dbReference type="Proteomes" id="UP000192491"/>
    </source>
</evidence>
<feature type="chain" id="PRO_5011988009" evidence="5">
    <location>
        <begin position="22"/>
        <end position="684"/>
    </location>
</feature>
<dbReference type="InterPro" id="IPR019775">
    <property type="entry name" value="WD40_repeat_CS"/>
</dbReference>
<dbReference type="InterPro" id="IPR036322">
    <property type="entry name" value="WD40_repeat_dom_sf"/>
</dbReference>
<dbReference type="SUPFAM" id="SSF50978">
    <property type="entry name" value="WD40 repeat-like"/>
    <property type="match status" value="1"/>
</dbReference>
<evidence type="ECO:0000256" key="1">
    <source>
        <dbReference type="ARBA" id="ARBA00022574"/>
    </source>
</evidence>
<dbReference type="PROSITE" id="PS00678">
    <property type="entry name" value="WD_REPEATS_1"/>
    <property type="match status" value="2"/>
</dbReference>
<keyword evidence="2" id="KW-0677">Repeat</keyword>
<feature type="repeat" description="WD" evidence="3">
    <location>
        <begin position="217"/>
        <end position="258"/>
    </location>
</feature>
<protein>
    <submittedName>
        <fullName evidence="6">Uncharacterized protein</fullName>
    </submittedName>
</protein>
<dbReference type="AlphaFoldDB" id="A0A1Y1QHA1"/>
<feature type="compositionally biased region" description="Low complexity" evidence="4">
    <location>
        <begin position="52"/>
        <end position="61"/>
    </location>
</feature>
<dbReference type="SMART" id="SM00320">
    <property type="entry name" value="WD40"/>
    <property type="match status" value="7"/>
</dbReference>
<dbReference type="PROSITE" id="PS50294">
    <property type="entry name" value="WD_REPEATS_REGION"/>
    <property type="match status" value="4"/>
</dbReference>